<feature type="compositionally biased region" description="Low complexity" evidence="1">
    <location>
        <begin position="221"/>
        <end position="247"/>
    </location>
</feature>
<dbReference type="SMART" id="SM00353">
    <property type="entry name" value="HLH"/>
    <property type="match status" value="1"/>
</dbReference>
<dbReference type="SUPFAM" id="SSF47459">
    <property type="entry name" value="HLH, helix-loop-helix DNA-binding domain"/>
    <property type="match status" value="1"/>
</dbReference>
<feature type="compositionally biased region" description="Polar residues" evidence="1">
    <location>
        <begin position="780"/>
        <end position="794"/>
    </location>
</feature>
<dbReference type="GO" id="GO:0046983">
    <property type="term" value="F:protein dimerization activity"/>
    <property type="evidence" value="ECO:0007669"/>
    <property type="project" value="InterPro"/>
</dbReference>
<dbReference type="PROSITE" id="PS50888">
    <property type="entry name" value="BHLH"/>
    <property type="match status" value="1"/>
</dbReference>
<dbReference type="VEuPathDB" id="VectorBase:AATE001356"/>
<protein>
    <submittedName>
        <fullName evidence="2">Uncharacterized protein</fullName>
    </submittedName>
</protein>
<feature type="region of interest" description="Disordered" evidence="1">
    <location>
        <begin position="219"/>
        <end position="248"/>
    </location>
</feature>
<feature type="region of interest" description="Disordered" evidence="1">
    <location>
        <begin position="537"/>
        <end position="557"/>
    </location>
</feature>
<dbReference type="CDD" id="cd11400">
    <property type="entry name" value="bHLHzip_Myc"/>
    <property type="match status" value="1"/>
</dbReference>
<dbReference type="Pfam" id="PF00010">
    <property type="entry name" value="HLH"/>
    <property type="match status" value="1"/>
</dbReference>
<reference evidence="2" key="1">
    <citation type="submission" date="2022-08" db="UniProtKB">
        <authorList>
            <consortium name="EnsemblMetazoa"/>
        </authorList>
    </citation>
    <scope>IDENTIFICATION</scope>
    <source>
        <strain evidence="2">EBRO</strain>
    </source>
</reference>
<dbReference type="EnsemblMetazoa" id="AATE001356-RA">
    <property type="protein sequence ID" value="AATE001356-PA.1"/>
    <property type="gene ID" value="AATE001356"/>
</dbReference>
<accession>A0A182ILE2</accession>
<evidence type="ECO:0000313" key="2">
    <source>
        <dbReference type="EnsemblMetazoa" id="AATE001356-PA.1"/>
    </source>
</evidence>
<dbReference type="PANTHER" id="PTHR45851">
    <property type="entry name" value="MYC PROTO-ONCOGENE"/>
    <property type="match status" value="1"/>
</dbReference>
<dbReference type="STRING" id="41427.A0A182ILE2"/>
<dbReference type="Gene3D" id="4.10.280.10">
    <property type="entry name" value="Helix-loop-helix DNA-binding domain"/>
    <property type="match status" value="1"/>
</dbReference>
<name>A0A182ILE2_ANOAO</name>
<dbReference type="InterPro" id="IPR036638">
    <property type="entry name" value="HLH_DNA-bd_sf"/>
</dbReference>
<feature type="compositionally biased region" description="Low complexity" evidence="1">
    <location>
        <begin position="322"/>
        <end position="342"/>
    </location>
</feature>
<feature type="region of interest" description="Disordered" evidence="1">
    <location>
        <begin position="647"/>
        <end position="677"/>
    </location>
</feature>
<evidence type="ECO:0000256" key="1">
    <source>
        <dbReference type="SAM" id="MobiDB-lite"/>
    </source>
</evidence>
<feature type="region of interest" description="Disordered" evidence="1">
    <location>
        <begin position="268"/>
        <end position="342"/>
    </location>
</feature>
<feature type="region of interest" description="Disordered" evidence="1">
    <location>
        <begin position="973"/>
        <end position="992"/>
    </location>
</feature>
<feature type="compositionally biased region" description="Acidic residues" evidence="1">
    <location>
        <begin position="615"/>
        <end position="627"/>
    </location>
</feature>
<feature type="region of interest" description="Disordered" evidence="1">
    <location>
        <begin position="350"/>
        <end position="369"/>
    </location>
</feature>
<dbReference type="AlphaFoldDB" id="A0A182ILE2"/>
<feature type="region of interest" description="Disordered" evidence="1">
    <location>
        <begin position="763"/>
        <end position="815"/>
    </location>
</feature>
<sequence length="992" mass="108413">MGSASQQHWELIPKIEPIEVDDALDMDTVDAGELGFLEDPSKLDLDHLEIGMAAPGGSLASSGGESYPMFVDGGGAIDQKPLINHDCMWAGMCGDQSHPEKSGGGGGGCSHRQQHFRPLYLLQQQQQQHQQQTNNVEGVQQEATEQPQTLAGEDVAVPKVATMAMGGAISRPLVMQIGLERIGLIGRSLKPSVGPLTPFEPVQSSAQIPAGRSLLIRRHLQQQQQQPQPPRQQQQHQQQQHQQQHQRSVPALRLPQLAQGSFIGAKERQVVASAARPDTPLSLDDDPPEFKHTPVANPPQSTSSPGESRHLFNGNGVSIMASGGSTTRTSTSACASNYSSSSNATITTSTITTTNSSSSGSSNNVGRSGDGQCQSLQYYYNYLLDTTTTTTTTAMCTEHRRVNQLRQQLLILEEDPDEILLDGPTDSQLDYHTDDLRPDSSDNPLLQLLRDLRDIEKRSGETAMCGSLSSPFATSSSSSTLAAVPARGNALTVNGGSSSGNSGMMQFRSSLQDGGINLLDHRQEPAACRCEPRGDRPCALHSGGGSRPPTLSGARKRPYTWIGGVYDDEADDYPDDDEDEVVKQLELEKDDDGLLYVAGTRAELDGLKKSCPSAADDDNKDEEDEDENVCSVANCGCDWMQPLRGRRPRRTTVLASSAARSRSPQRQQQQQQQRTIEQKLVGPAVITMPTTGTLGAITATSASPNSSTMVASHSSGSSSYEFLQAMHVDDRSYTRLKGRYSMNELGVQTPSDSEEEIDVVSIGDKNLPTNPTARNRRQLESQVASKIRSASSRLPNGALHYNHHRHNTGADHHHLQQTPQHPKEAIGGVVAPAAVSVWGHQQQHLYPMRAVCHGGQGERSAGEGGQSSSVTSAKVLHNRRWTTSVNPADELDTSDRRNLLNNMERKRRIGMNNLFKELKNQIPSLRDKDRAPKVKILWEAAVLCTRLSRQADLIHELRQRRKKLYERIRHLRSSMQRQRQDHTNVHPIATID</sequence>
<organism evidence="2">
    <name type="scientific">Anopheles atroparvus</name>
    <name type="common">European mosquito</name>
    <dbReference type="NCBI Taxonomy" id="41427"/>
    <lineage>
        <taxon>Eukaryota</taxon>
        <taxon>Metazoa</taxon>
        <taxon>Ecdysozoa</taxon>
        <taxon>Arthropoda</taxon>
        <taxon>Hexapoda</taxon>
        <taxon>Insecta</taxon>
        <taxon>Pterygota</taxon>
        <taxon>Neoptera</taxon>
        <taxon>Endopterygota</taxon>
        <taxon>Diptera</taxon>
        <taxon>Nematocera</taxon>
        <taxon>Culicoidea</taxon>
        <taxon>Culicidae</taxon>
        <taxon>Anophelinae</taxon>
        <taxon>Anopheles</taxon>
    </lineage>
</organism>
<feature type="compositionally biased region" description="Low complexity" evidence="1">
    <location>
        <begin position="655"/>
        <end position="674"/>
    </location>
</feature>
<feature type="region of interest" description="Disordered" evidence="1">
    <location>
        <begin position="608"/>
        <end position="627"/>
    </location>
</feature>
<dbReference type="InterPro" id="IPR011598">
    <property type="entry name" value="bHLH_dom"/>
</dbReference>
<dbReference type="InterPro" id="IPR050433">
    <property type="entry name" value="Myc_transcription_factors"/>
</dbReference>
<proteinExistence type="predicted"/>
<feature type="compositionally biased region" description="Low complexity" evidence="1">
    <location>
        <begin position="350"/>
        <end position="364"/>
    </location>
</feature>